<evidence type="ECO:0000256" key="1">
    <source>
        <dbReference type="SAM" id="Coils"/>
    </source>
</evidence>
<dbReference type="Proteomes" id="UP000005857">
    <property type="component" value="Segment"/>
</dbReference>
<evidence type="ECO:0000313" key="4">
    <source>
        <dbReference type="Proteomes" id="UP000005857"/>
    </source>
</evidence>
<dbReference type="OrthoDB" id="530at10239"/>
<dbReference type="EMBL" id="JN698994">
    <property type="protein sequence ID" value="AER47577.1"/>
    <property type="molecule type" value="Genomic_DNA"/>
</dbReference>
<gene>
    <name evidence="3" type="primary">23</name>
    <name evidence="3" type="ORF">DS6A_23</name>
</gene>
<dbReference type="KEGG" id="vg:18990021"/>
<dbReference type="Pfam" id="PF23918">
    <property type="entry name" value="DUF7257"/>
    <property type="match status" value="1"/>
</dbReference>
<feature type="coiled-coil region" evidence="1">
    <location>
        <begin position="275"/>
        <end position="337"/>
    </location>
</feature>
<evidence type="ECO:0000259" key="2">
    <source>
        <dbReference type="Pfam" id="PF23918"/>
    </source>
</evidence>
<accession>G8I4D3</accession>
<keyword evidence="4" id="KW-1185">Reference proteome</keyword>
<organism evidence="3 4">
    <name type="scientific">Mycobacterium phage DS6A</name>
    <dbReference type="NCBI Taxonomy" id="45764"/>
    <lineage>
        <taxon>Viruses</taxon>
        <taxon>Duplodnaviria</taxon>
        <taxon>Heunggongvirae</taxon>
        <taxon>Uroviricota</taxon>
        <taxon>Caudoviricetes</taxon>
        <taxon>Hnatkovirus</taxon>
        <taxon>Hnatkovirus DS6A</taxon>
    </lineage>
</organism>
<reference evidence="3 4" key="1">
    <citation type="journal article" date="2012" name="J. Virol.">
        <title>Complete Genome Sequences of 138 Mycobacteriophages.</title>
        <authorList>
            <consortium name="the Science Education Alliance Phage Hunters Advancing Genomics and Evolutionary Science Program"/>
            <consortium name="the KwaZulu-Natal Research Institute for Tuberculosis and HIV Mycobacterial Genetics Course Students"/>
            <consortium name="the Phage Hunters Integrating Research and Education Program"/>
            <person name="Hatfull G.F."/>
        </authorList>
    </citation>
    <scope>NUCLEOTIDE SEQUENCE [LARGE SCALE GENOMIC DNA]</scope>
</reference>
<evidence type="ECO:0000313" key="3">
    <source>
        <dbReference type="EMBL" id="AER47577.1"/>
    </source>
</evidence>
<proteinExistence type="predicted"/>
<dbReference type="RefSeq" id="YP_009018711.1">
    <property type="nucleotide sequence ID" value="NC_023744.1"/>
</dbReference>
<dbReference type="GeneID" id="18990021"/>
<dbReference type="InterPro" id="IPR055681">
    <property type="entry name" value="DUF7257"/>
</dbReference>
<protein>
    <recommendedName>
        <fullName evidence="2">DUF7257 domain-containing protein</fullName>
    </recommendedName>
</protein>
<feature type="domain" description="DUF7257" evidence="2">
    <location>
        <begin position="322"/>
        <end position="549"/>
    </location>
</feature>
<name>G8I4D3_9CAUD</name>
<keyword evidence="1" id="KW-0175">Coiled coil</keyword>
<sequence length="702" mass="74437">MTQPDGFLPVPAANYVSLAAWAAKTEQDWRDEHFDAEQARWTEVLSGLFGNMPGGNSFIFTLLSELSKSLLGLDPTTFFESLDQIWETLGNWGAQLWEWGVDALAWLTRLITDTLILLDLLHVFYPVGAPGDAPDRTIGGKRTWYSAWNDLQDLFGVVKDAGDPMPALPAADVQAELDDVAYTAEAAGMVADYASGKAVQADGKATTATDWLGQLFEDLTILFDVFHLTYPVGAPSDPPNHTIGGKRTWYAAWNRLWGLHTDAANIPTPPPAPTVADAKAELDAAREATDTLANAVRTGADGSDHTESTVADTAEAVAALRTAVSDVRAALDDLQNEAVNPAGGVRFVASSNGWDSGGGGNWNITGTGTPAFTVNHAYYMVQQSGDRYIYAVYVTPLSSDQHSVTITFNSTPGNPSWFSDSSLYGGSNLAILRANATLTQFVFARIWKNRIQFGYYAGGSRTMVGSKVALGGNVGPGVSVVVRCPNESDPYYFEAVIGGQVVASHTFTAGQAPYGSDYRRIGHGMTIGVGLVGDLFMPGQIQAVSATDMNVGPGFIKGGIGGVMRRYSDATYNQSASFVSTVPEEYFETLEAISPGITRLTGGGADGFVVEDAGLYLAQAGFYIPSGPNYYGATFYSGPFGVGGTIHSFNTYYTQFARGMAVIVANAGDVIKPAAGNGTASIANMTGTADGRNAYFALGRLG</sequence>